<organism evidence="1 2">
    <name type="scientific">Penicillium arizonense</name>
    <dbReference type="NCBI Taxonomy" id="1835702"/>
    <lineage>
        <taxon>Eukaryota</taxon>
        <taxon>Fungi</taxon>
        <taxon>Dikarya</taxon>
        <taxon>Ascomycota</taxon>
        <taxon>Pezizomycotina</taxon>
        <taxon>Eurotiomycetes</taxon>
        <taxon>Eurotiomycetidae</taxon>
        <taxon>Eurotiales</taxon>
        <taxon>Aspergillaceae</taxon>
        <taxon>Penicillium</taxon>
    </lineage>
</organism>
<dbReference type="GeneID" id="34576817"/>
<keyword evidence="2" id="KW-1185">Reference proteome</keyword>
<gene>
    <name evidence="1" type="ORF">PENARI_c009G12511</name>
</gene>
<sequence>MFKWEKNFPPLITKLSFSQEIMIQNHPSCPGISPYDSNCPSKKVYRHNNWPIGLLSSRAIYQPADCVPGTPTTNNPTCPADDGKLYVKNGLSYKVYCDLVLLMWLTLRHVRIYVPLSLRVKMQRIVHLIKDKILGPNYKGTPLPGAIVLAKQ</sequence>
<name>A0A1F5LHI6_PENAI</name>
<reference evidence="1 2" key="1">
    <citation type="journal article" date="2016" name="Sci. Rep.">
        <title>Penicillium arizonense, a new, genome sequenced fungal species, reveals a high chemical diversity in secreted metabolites.</title>
        <authorList>
            <person name="Grijseels S."/>
            <person name="Nielsen J.C."/>
            <person name="Randelovic M."/>
            <person name="Nielsen J."/>
            <person name="Nielsen K.F."/>
            <person name="Workman M."/>
            <person name="Frisvad J.C."/>
        </authorList>
    </citation>
    <scope>NUCLEOTIDE SEQUENCE [LARGE SCALE GENOMIC DNA]</scope>
    <source>
        <strain evidence="1 2">CBS 141311</strain>
    </source>
</reference>
<evidence type="ECO:0000313" key="1">
    <source>
        <dbReference type="EMBL" id="OGE52693.1"/>
    </source>
</evidence>
<dbReference type="RefSeq" id="XP_022488133.1">
    <property type="nucleotide sequence ID" value="XM_022632083.1"/>
</dbReference>
<proteinExistence type="predicted"/>
<dbReference type="EMBL" id="LXJU01000009">
    <property type="protein sequence ID" value="OGE52693.1"/>
    <property type="molecule type" value="Genomic_DNA"/>
</dbReference>
<dbReference type="Proteomes" id="UP000177622">
    <property type="component" value="Unassembled WGS sequence"/>
</dbReference>
<protein>
    <submittedName>
        <fullName evidence="1">Uncharacterized protein</fullName>
    </submittedName>
</protein>
<dbReference type="AlphaFoldDB" id="A0A1F5LHI6"/>
<evidence type="ECO:0000313" key="2">
    <source>
        <dbReference type="Proteomes" id="UP000177622"/>
    </source>
</evidence>
<comment type="caution">
    <text evidence="1">The sequence shown here is derived from an EMBL/GenBank/DDBJ whole genome shotgun (WGS) entry which is preliminary data.</text>
</comment>
<accession>A0A1F5LHI6</accession>